<dbReference type="PANTHER" id="PTHR32026">
    <property type="entry name" value="METHYLTRANSFERASE-LIKE PROTEIN 24"/>
    <property type="match status" value="1"/>
</dbReference>
<dbReference type="EMBL" id="JAAVUP010000001">
    <property type="protein sequence ID" value="NKE16357.1"/>
    <property type="molecule type" value="Genomic_DNA"/>
</dbReference>
<reference evidence="2" key="3">
    <citation type="journal article" date="2021" name="Syst. Appl. Microbiol.">
        <title>Roseomonas hellenica sp. nov., isolated from roots of wild-growing Alkanna tinctoria.</title>
        <authorList>
            <person name="Rat A."/>
            <person name="Naranjo H.D."/>
            <person name="Lebbe L."/>
            <person name="Cnockaert M."/>
            <person name="Krigas N."/>
            <person name="Grigoriadou K."/>
            <person name="Maloupa E."/>
            <person name="Willems A."/>
        </authorList>
    </citation>
    <scope>NUCLEOTIDE SEQUENCE</scope>
    <source>
        <strain evidence="2">LMG 31161</strain>
    </source>
</reference>
<dbReference type="EMBL" id="JAAEDK010000017">
    <property type="protein sequence ID" value="MBR0659495.1"/>
    <property type="molecule type" value="Genomic_DNA"/>
</dbReference>
<dbReference type="GO" id="GO:0008168">
    <property type="term" value="F:methyltransferase activity"/>
    <property type="evidence" value="ECO:0007669"/>
    <property type="project" value="UniProtKB-KW"/>
</dbReference>
<sequence>MSAGHDVAEILDLLGLLTPYEVPGFTRRRFGNRRSDGGYVLLEELLSDQPVISAGIGRQISFDLEMAERGHVVHMFDHTIVGPPHDHPGFRFTRRGIGPSPTAELTSIAEVVDGLATDRDDLVLKMDIEGFEWPVLRTMPRAVLRRFGQITLELHALNAIATDAQREPKRVALRNLARDFTVFHVHANNFHATQTVLGVPVHPLLELSLVRTDLVSRAPNRTVYPSLLDPPNVVDKPEVALWFHPFLPTGCPVDHLAAEMRRCAAQLDRSEAMRAGRESFLTLKSKVLDLEQRLAAAEARDGDPAPPA</sequence>
<evidence type="ECO:0000313" key="3">
    <source>
        <dbReference type="EMBL" id="NKE16357.1"/>
    </source>
</evidence>
<comment type="caution">
    <text evidence="2">The sequence shown here is derived from an EMBL/GenBank/DDBJ whole genome shotgun (WGS) entry which is preliminary data.</text>
</comment>
<dbReference type="GO" id="GO:0032259">
    <property type="term" value="P:methylation"/>
    <property type="evidence" value="ECO:0007669"/>
    <property type="project" value="UniProtKB-KW"/>
</dbReference>
<feature type="domain" description="Methyltransferase FkbM" evidence="1">
    <location>
        <begin position="50"/>
        <end position="157"/>
    </location>
</feature>
<gene>
    <name evidence="3" type="ORF">GWK15_05340</name>
    <name evidence="2" type="ORF">GXW75_09570</name>
</gene>
<dbReference type="InterPro" id="IPR006342">
    <property type="entry name" value="FkbM_mtfrase"/>
</dbReference>
<reference evidence="3 4" key="2">
    <citation type="submission" date="2020-02" db="EMBL/GenBank/DDBJ databases">
        <authorList>
            <person name="Sun Q."/>
            <person name="Inoue M."/>
        </authorList>
    </citation>
    <scope>NUCLEOTIDE SEQUENCE [LARGE SCALE GENOMIC DNA]</scope>
    <source>
        <strain evidence="3 4">KCTC 22478</strain>
    </source>
</reference>
<keyword evidence="2" id="KW-0808">Transferase</keyword>
<evidence type="ECO:0000313" key="4">
    <source>
        <dbReference type="Proteomes" id="UP000746741"/>
    </source>
</evidence>
<organism evidence="2 5">
    <name type="scientific">Neoroseomonas oryzicola</name>
    <dbReference type="NCBI Taxonomy" id="535904"/>
    <lineage>
        <taxon>Bacteria</taxon>
        <taxon>Pseudomonadati</taxon>
        <taxon>Pseudomonadota</taxon>
        <taxon>Alphaproteobacteria</taxon>
        <taxon>Acetobacterales</taxon>
        <taxon>Acetobacteraceae</taxon>
        <taxon>Neoroseomonas</taxon>
    </lineage>
</organism>
<protein>
    <submittedName>
        <fullName evidence="2">FkbM family methyltransferase</fullName>
    </submittedName>
</protein>
<evidence type="ECO:0000313" key="5">
    <source>
        <dbReference type="Proteomes" id="UP001138708"/>
    </source>
</evidence>
<dbReference type="RefSeq" id="WP_168039780.1">
    <property type="nucleotide sequence ID" value="NZ_JAAEDK010000017.1"/>
</dbReference>
<keyword evidence="4" id="KW-1185">Reference proteome</keyword>
<evidence type="ECO:0000313" key="2">
    <source>
        <dbReference type="EMBL" id="MBR0659495.1"/>
    </source>
</evidence>
<keyword evidence="2" id="KW-0489">Methyltransferase</keyword>
<dbReference type="Proteomes" id="UP001138708">
    <property type="component" value="Unassembled WGS sequence"/>
</dbReference>
<dbReference type="InterPro" id="IPR026913">
    <property type="entry name" value="METTL24"/>
</dbReference>
<name>A0A9X9WGN5_9PROT</name>
<accession>A0A9X9WGN5</accession>
<dbReference type="PANTHER" id="PTHR32026:SF10">
    <property type="entry name" value="METHYLTRANSFERASE-LIKE PROTEIN 24-RELATED"/>
    <property type="match status" value="1"/>
</dbReference>
<dbReference type="AlphaFoldDB" id="A0A9X9WGN5"/>
<dbReference type="Pfam" id="PF05050">
    <property type="entry name" value="Methyltransf_21"/>
    <property type="match status" value="1"/>
</dbReference>
<dbReference type="Proteomes" id="UP000746741">
    <property type="component" value="Unassembled WGS sequence"/>
</dbReference>
<reference evidence="2" key="1">
    <citation type="submission" date="2020-01" db="EMBL/GenBank/DDBJ databases">
        <authorList>
            <person name="Rat A."/>
        </authorList>
    </citation>
    <scope>NUCLEOTIDE SEQUENCE</scope>
    <source>
        <strain evidence="2">LMG 31161</strain>
    </source>
</reference>
<evidence type="ECO:0000259" key="1">
    <source>
        <dbReference type="Pfam" id="PF05050"/>
    </source>
</evidence>
<proteinExistence type="predicted"/>